<evidence type="ECO:0000256" key="3">
    <source>
        <dbReference type="RuleBase" id="RU003369"/>
    </source>
</evidence>
<name>A0AAW0RK47_9HYPO</name>
<proteinExistence type="inferred from homology"/>
<dbReference type="Gene3D" id="3.90.110.10">
    <property type="entry name" value="Lactate dehydrogenase/glycoside hydrolase, family 4, C-terminal"/>
    <property type="match status" value="1"/>
</dbReference>
<dbReference type="Proteomes" id="UP001397290">
    <property type="component" value="Unassembled WGS sequence"/>
</dbReference>
<keyword evidence="7" id="KW-1185">Reference proteome</keyword>
<dbReference type="PANTHER" id="PTHR43128">
    <property type="entry name" value="L-2-HYDROXYCARBOXYLATE DEHYDROGENASE (NAD(P)(+))"/>
    <property type="match status" value="1"/>
</dbReference>
<sequence length="249" mass="26298">MPVEACFLHRIAIIGAGQVGGAAAYALVLSSVAKELLLVDIDTDLRDAQVYDLGDAAYSTNRGTSVRAANYQEASQCDIIVLAAGCAHTFGQTTLDRLYRNISIVRNVLNAITPLRQDSILIIASSPCDLLTSLARELSALPASQVIGVGTCLDSLRLRGLLSDHTEVAANSIHINALGVQGPGEVVTWSTATIGGVPIKDWCQSNGTIQYTSLEREFLSRSQSILNTKGSAPFGFFPSATSSQSMVAV</sequence>
<evidence type="ECO:0008006" key="8">
    <source>
        <dbReference type="Google" id="ProtNLM"/>
    </source>
</evidence>
<organism evidence="6 7">
    <name type="scientific">Beauveria asiatica</name>
    <dbReference type="NCBI Taxonomy" id="1069075"/>
    <lineage>
        <taxon>Eukaryota</taxon>
        <taxon>Fungi</taxon>
        <taxon>Dikarya</taxon>
        <taxon>Ascomycota</taxon>
        <taxon>Pezizomycotina</taxon>
        <taxon>Sordariomycetes</taxon>
        <taxon>Hypocreomycetidae</taxon>
        <taxon>Hypocreales</taxon>
        <taxon>Cordycipitaceae</taxon>
        <taxon>Beauveria</taxon>
    </lineage>
</organism>
<dbReference type="Pfam" id="PF00056">
    <property type="entry name" value="Ldh_1_N"/>
    <property type="match status" value="1"/>
</dbReference>
<evidence type="ECO:0000256" key="1">
    <source>
        <dbReference type="ARBA" id="ARBA00023002"/>
    </source>
</evidence>
<evidence type="ECO:0000256" key="2">
    <source>
        <dbReference type="ARBA" id="ARBA00023027"/>
    </source>
</evidence>
<feature type="domain" description="Lactate/malate dehydrogenase N-terminal" evidence="4">
    <location>
        <begin position="10"/>
        <end position="148"/>
    </location>
</feature>
<dbReference type="GO" id="GO:0004459">
    <property type="term" value="F:L-lactate dehydrogenase (NAD+) activity"/>
    <property type="evidence" value="ECO:0007669"/>
    <property type="project" value="TreeGrafter"/>
</dbReference>
<comment type="similarity">
    <text evidence="3">Belongs to the LDH/MDH superfamily.</text>
</comment>
<gene>
    <name evidence="6" type="ORF">G3M48_008550</name>
</gene>
<dbReference type="PRINTS" id="PR00086">
    <property type="entry name" value="LLDHDRGNASE"/>
</dbReference>
<evidence type="ECO:0000259" key="5">
    <source>
        <dbReference type="Pfam" id="PF02866"/>
    </source>
</evidence>
<evidence type="ECO:0000259" key="4">
    <source>
        <dbReference type="Pfam" id="PF00056"/>
    </source>
</evidence>
<dbReference type="SUPFAM" id="SSF56327">
    <property type="entry name" value="LDH C-terminal domain-like"/>
    <property type="match status" value="1"/>
</dbReference>
<dbReference type="InterPro" id="IPR001236">
    <property type="entry name" value="Lactate/malate_DH_N"/>
</dbReference>
<dbReference type="InterPro" id="IPR036291">
    <property type="entry name" value="NAD(P)-bd_dom_sf"/>
</dbReference>
<keyword evidence="1 3" id="KW-0560">Oxidoreductase</keyword>
<dbReference type="GO" id="GO:0006089">
    <property type="term" value="P:lactate metabolic process"/>
    <property type="evidence" value="ECO:0007669"/>
    <property type="project" value="TreeGrafter"/>
</dbReference>
<dbReference type="PANTHER" id="PTHR43128:SF16">
    <property type="entry name" value="L-LACTATE DEHYDROGENASE"/>
    <property type="match status" value="1"/>
</dbReference>
<dbReference type="InterPro" id="IPR015955">
    <property type="entry name" value="Lactate_DH/Glyco_Ohase_4_C"/>
</dbReference>
<dbReference type="InterPro" id="IPR022383">
    <property type="entry name" value="Lactate/malate_DH_C"/>
</dbReference>
<dbReference type="Gene3D" id="3.40.50.720">
    <property type="entry name" value="NAD(P)-binding Rossmann-like Domain"/>
    <property type="match status" value="1"/>
</dbReference>
<protein>
    <recommendedName>
        <fullName evidence="8">Lactate/malate dehydrogenase N-terminal domain-containing protein</fullName>
    </recommendedName>
</protein>
<dbReference type="InterPro" id="IPR001557">
    <property type="entry name" value="L-lactate/malate_DH"/>
</dbReference>
<feature type="domain" description="Lactate/malate dehydrogenase C-terminal" evidence="5">
    <location>
        <begin position="151"/>
        <end position="232"/>
    </location>
</feature>
<comment type="caution">
    <text evidence="6">The sequence shown here is derived from an EMBL/GenBank/DDBJ whole genome shotgun (WGS) entry which is preliminary data.</text>
</comment>
<dbReference type="EMBL" id="JAAHCF010000649">
    <property type="protein sequence ID" value="KAK8142569.1"/>
    <property type="molecule type" value="Genomic_DNA"/>
</dbReference>
<evidence type="ECO:0000313" key="7">
    <source>
        <dbReference type="Proteomes" id="UP001397290"/>
    </source>
</evidence>
<evidence type="ECO:0000313" key="6">
    <source>
        <dbReference type="EMBL" id="KAK8142569.1"/>
    </source>
</evidence>
<dbReference type="Pfam" id="PF02866">
    <property type="entry name" value="Ldh_1_C"/>
    <property type="match status" value="1"/>
</dbReference>
<dbReference type="AlphaFoldDB" id="A0AAW0RK47"/>
<accession>A0AAW0RK47</accession>
<dbReference type="SUPFAM" id="SSF51735">
    <property type="entry name" value="NAD(P)-binding Rossmann-fold domains"/>
    <property type="match status" value="1"/>
</dbReference>
<reference evidence="6 7" key="1">
    <citation type="submission" date="2020-02" db="EMBL/GenBank/DDBJ databases">
        <title>Comparative genomics of the hypocrealean fungal genus Beauvera.</title>
        <authorList>
            <person name="Showalter D.N."/>
            <person name="Bushley K.E."/>
            <person name="Rehner S.A."/>
        </authorList>
    </citation>
    <scope>NUCLEOTIDE SEQUENCE [LARGE SCALE GENOMIC DNA]</scope>
    <source>
        <strain evidence="6 7">ARSEF4384</strain>
    </source>
</reference>
<keyword evidence="2" id="KW-0520">NAD</keyword>